<dbReference type="InterPro" id="IPR019775">
    <property type="entry name" value="WD40_repeat_CS"/>
</dbReference>
<dbReference type="PANTHER" id="PTHR22847:SF637">
    <property type="entry name" value="WD REPEAT DOMAIN 5B"/>
    <property type="match status" value="1"/>
</dbReference>
<evidence type="ECO:0000313" key="6">
    <source>
        <dbReference type="Proteomes" id="UP000717364"/>
    </source>
</evidence>
<dbReference type="InterPro" id="IPR049052">
    <property type="entry name" value="nSTAND1"/>
</dbReference>
<dbReference type="SUPFAM" id="SSF50978">
    <property type="entry name" value="WD40 repeat-like"/>
    <property type="match status" value="2"/>
</dbReference>
<name>A0A947DNC2_9CYAN</name>
<accession>A0A947DNC2</accession>
<dbReference type="InterPro" id="IPR001680">
    <property type="entry name" value="WD40_rpt"/>
</dbReference>
<dbReference type="Pfam" id="PF00400">
    <property type="entry name" value="WD40"/>
    <property type="match status" value="14"/>
</dbReference>
<feature type="repeat" description="WD" evidence="3">
    <location>
        <begin position="963"/>
        <end position="1004"/>
    </location>
</feature>
<dbReference type="PROSITE" id="PS50294">
    <property type="entry name" value="WD_REPEATS_REGION"/>
    <property type="match status" value="13"/>
</dbReference>
<dbReference type="InterPro" id="IPR036322">
    <property type="entry name" value="WD40_repeat_dom_sf"/>
</dbReference>
<evidence type="ECO:0000256" key="3">
    <source>
        <dbReference type="PROSITE-ProRule" id="PRU00221"/>
    </source>
</evidence>
<comment type="caution">
    <text evidence="5">The sequence shown here is derived from an EMBL/GenBank/DDBJ whole genome shotgun (WGS) entry which is preliminary data.</text>
</comment>
<dbReference type="Proteomes" id="UP000717364">
    <property type="component" value="Unassembled WGS sequence"/>
</dbReference>
<feature type="repeat" description="WD" evidence="3">
    <location>
        <begin position="919"/>
        <end position="960"/>
    </location>
</feature>
<feature type="repeat" description="WD" evidence="3">
    <location>
        <begin position="533"/>
        <end position="574"/>
    </location>
</feature>
<feature type="repeat" description="WD" evidence="3">
    <location>
        <begin position="790"/>
        <end position="831"/>
    </location>
</feature>
<dbReference type="SMART" id="SM00320">
    <property type="entry name" value="WD40"/>
    <property type="match status" value="14"/>
</dbReference>
<dbReference type="Pfam" id="PF20703">
    <property type="entry name" value="nSTAND1"/>
    <property type="match status" value="1"/>
</dbReference>
<feature type="domain" description="Novel STAND NTPase 1" evidence="4">
    <location>
        <begin position="3"/>
        <end position="346"/>
    </location>
</feature>
<dbReference type="EMBL" id="JADOES010000069">
    <property type="protein sequence ID" value="MBT9317976.1"/>
    <property type="molecule type" value="Genomic_DNA"/>
</dbReference>
<dbReference type="Gene3D" id="2.130.10.10">
    <property type="entry name" value="YVTN repeat-like/Quinoprotein amine dehydrogenase"/>
    <property type="match status" value="7"/>
</dbReference>
<feature type="repeat" description="WD" evidence="3">
    <location>
        <begin position="1049"/>
        <end position="1090"/>
    </location>
</feature>
<organism evidence="5 6">
    <name type="scientific">Leptothoe spongobia TAU-MAC 1115</name>
    <dbReference type="NCBI Taxonomy" id="1967444"/>
    <lineage>
        <taxon>Bacteria</taxon>
        <taxon>Bacillati</taxon>
        <taxon>Cyanobacteriota</taxon>
        <taxon>Cyanophyceae</taxon>
        <taxon>Nodosilineales</taxon>
        <taxon>Cymatolegaceae</taxon>
        <taxon>Leptothoe</taxon>
        <taxon>Leptothoe spongobia</taxon>
    </lineage>
</organism>
<feature type="repeat" description="WD" evidence="3">
    <location>
        <begin position="661"/>
        <end position="702"/>
    </location>
</feature>
<keyword evidence="6" id="KW-1185">Reference proteome</keyword>
<gene>
    <name evidence="5" type="ORF">IXB50_21405</name>
</gene>
<feature type="repeat" description="WD" evidence="3">
    <location>
        <begin position="876"/>
        <end position="917"/>
    </location>
</feature>
<dbReference type="InterPro" id="IPR020472">
    <property type="entry name" value="WD40_PAC1"/>
</dbReference>
<feature type="repeat" description="WD" evidence="3">
    <location>
        <begin position="576"/>
        <end position="617"/>
    </location>
</feature>
<feature type="repeat" description="WD" evidence="3">
    <location>
        <begin position="629"/>
        <end position="659"/>
    </location>
</feature>
<dbReference type="PANTHER" id="PTHR22847">
    <property type="entry name" value="WD40 REPEAT PROTEIN"/>
    <property type="match status" value="1"/>
</dbReference>
<evidence type="ECO:0000256" key="1">
    <source>
        <dbReference type="ARBA" id="ARBA00022574"/>
    </source>
</evidence>
<reference evidence="5" key="1">
    <citation type="submission" date="2020-11" db="EMBL/GenBank/DDBJ databases">
        <authorList>
            <person name="Konstantinou D."/>
            <person name="Gkelis S."/>
            <person name="Popin R."/>
            <person name="Fewer D."/>
            <person name="Sivonen K."/>
        </authorList>
    </citation>
    <scope>NUCLEOTIDE SEQUENCE</scope>
    <source>
        <strain evidence="5">TAU-MAC 1115</strain>
    </source>
</reference>
<proteinExistence type="predicted"/>
<feature type="repeat" description="WD" evidence="3">
    <location>
        <begin position="1006"/>
        <end position="1047"/>
    </location>
</feature>
<protein>
    <recommendedName>
        <fullName evidence="4">Novel STAND NTPase 1 domain-containing protein</fullName>
    </recommendedName>
</protein>
<dbReference type="CDD" id="cd00200">
    <property type="entry name" value="WD40"/>
    <property type="match status" value="3"/>
</dbReference>
<keyword evidence="2" id="KW-0677">Repeat</keyword>
<dbReference type="PROSITE" id="PS50082">
    <property type="entry name" value="WD_REPEATS_2"/>
    <property type="match status" value="14"/>
</dbReference>
<keyword evidence="1 3" id="KW-0853">WD repeat</keyword>
<evidence type="ECO:0000259" key="4">
    <source>
        <dbReference type="Pfam" id="PF20703"/>
    </source>
</evidence>
<reference evidence="5" key="2">
    <citation type="journal article" date="2021" name="Mar. Drugs">
        <title>Genome Reduction and Secondary Metabolism of the Marine Sponge-Associated Cyanobacterium Leptothoe.</title>
        <authorList>
            <person name="Konstantinou D."/>
            <person name="Popin R.V."/>
            <person name="Fewer D.P."/>
            <person name="Sivonen K."/>
            <person name="Gkelis S."/>
        </authorList>
    </citation>
    <scope>NUCLEOTIDE SEQUENCE</scope>
    <source>
        <strain evidence="5">TAU-MAC 1115</strain>
    </source>
</reference>
<dbReference type="PRINTS" id="PR00320">
    <property type="entry name" value="GPROTEINBRPT"/>
</dbReference>
<feature type="repeat" description="WD" evidence="3">
    <location>
        <begin position="704"/>
        <end position="745"/>
    </location>
</feature>
<sequence length="1123" mass="122064">MPGSDRVNVAILVPGTHPLEALATILARIATNDPTPVKKSREFREELAQVNTEDTYDGLRRIADALPDITISPLIILVDQFEEIYTLCQDSTERTAFIKNLLYAAADPSKRVSVIVTMRSDFLGETQKLSVLNTLFAEQGFLVRAMNEPELKDAISKPADQAGHPLDQATISLLIEQTEDREGALPLLQFALSRIWEGLEQRVSPAITLENIGGVGGALAGEAERVYQALPPEEQTIARRLFLALIQLGEGTRDTRRRIAVTRLVSHRDNLKAVKQVLEKFSASSERLITCAATEEGTETAEVTHEALFDHWIQLQQWLNESRSDLRFKRQLEAAAADWETMGKPEGKLWRPPDLDLLRQYHERTSSDMTPLEIEFFIASVHALEQAEQAIKRQRRLLVGVLATGLIMTTGAAVFATYQVQRVERERVEQLARTAEALLSDQPVEALIHAIASTGLSQSTFVQFPDRPQFHSVYGVLLDAIRTNSELNRLKGHEDMLFSVAVDPNGSKIASASYDRTLRLWDAASGQLIGEPLRGHNDAIFAVAFSPDGSKIASASKDQTLRLWDANSGQPIGKPLTGHADWVVSVAFSPDGSKIVSASYDETIRLWDAASGQPISAPLRGHEGWIIAAFNPDGSKIVSVSQDQTIRFWGANSGQPIGEPLTGHEAGVHEVAFSPDGSKFVSASYDHTLRLWDANSGQPIGKPLTGHTDWVFSVAFSPDGSKIVSASRDQTLRLWDADSGQPISKPLKGHEDGVASVVFSPDGSKIISASGDQTLRLWDADSGQPISKPLKGHEDGVTSVVFSPDSSRIISASDDQTLRLWDTISGQPIGEPFTGHKDGVLAVAFSPDGSKIISASRDQTLRLWDAESGQSTGEPLTGHKDEVLAVAFSPDGSKIISASRDQTLRLWDAESGQSIGESLTGHKDGIASVAFSPDGSKIVSASGDETLLLWDATSGQPIGAPLRTGHGDGVLSVAFSPDGSKIVSAGLDHTLRLWDATSGQSIGDPLIGHNGRVTSVAFSPDGSKIVSASWDYTIRLWDTISREPIGKPLTGHKDNVSSVAFSPDGSAIISASEDQTIRRWEISQEKLLERACNQMRNHSSLTEPQTDVAKKAKRTCDRYVWQR</sequence>
<evidence type="ECO:0000313" key="5">
    <source>
        <dbReference type="EMBL" id="MBT9317976.1"/>
    </source>
</evidence>
<evidence type="ECO:0000256" key="2">
    <source>
        <dbReference type="ARBA" id="ARBA00022737"/>
    </source>
</evidence>
<feature type="repeat" description="WD" evidence="3">
    <location>
        <begin position="490"/>
        <end position="531"/>
    </location>
</feature>
<dbReference type="AlphaFoldDB" id="A0A947DNC2"/>
<feature type="repeat" description="WD" evidence="3">
    <location>
        <begin position="833"/>
        <end position="874"/>
    </location>
</feature>
<dbReference type="InterPro" id="IPR015943">
    <property type="entry name" value="WD40/YVTN_repeat-like_dom_sf"/>
</dbReference>
<feature type="repeat" description="WD" evidence="3">
    <location>
        <begin position="747"/>
        <end position="788"/>
    </location>
</feature>
<dbReference type="PROSITE" id="PS00678">
    <property type="entry name" value="WD_REPEATS_1"/>
    <property type="match status" value="9"/>
</dbReference>